<dbReference type="InterPro" id="IPR003593">
    <property type="entry name" value="AAA+_ATPase"/>
</dbReference>
<evidence type="ECO:0000256" key="3">
    <source>
        <dbReference type="ARBA" id="ARBA00023015"/>
    </source>
</evidence>
<keyword evidence="2" id="KW-0067">ATP-binding</keyword>
<dbReference type="PROSITE" id="PS00675">
    <property type="entry name" value="SIGMA54_INTERACT_1"/>
    <property type="match status" value="1"/>
</dbReference>
<dbReference type="Gene3D" id="3.30.450.40">
    <property type="match status" value="1"/>
</dbReference>
<keyword evidence="6" id="KW-0804">Transcription</keyword>
<keyword evidence="1" id="KW-0547">Nucleotide-binding</keyword>
<dbReference type="CDD" id="cd00009">
    <property type="entry name" value="AAA"/>
    <property type="match status" value="1"/>
</dbReference>
<evidence type="ECO:0000256" key="6">
    <source>
        <dbReference type="ARBA" id="ARBA00023163"/>
    </source>
</evidence>
<dbReference type="SMART" id="SM00382">
    <property type="entry name" value="AAA"/>
    <property type="match status" value="1"/>
</dbReference>
<reference evidence="9" key="2">
    <citation type="submission" date="2019-01" db="EMBL/GenBank/DDBJ databases">
        <title>Genome sequence of Desulfonema ishimotonii strain Tokyo 01.</title>
        <authorList>
            <person name="Fukui M."/>
        </authorList>
    </citation>
    <scope>NUCLEOTIDE SEQUENCE [LARGE SCALE GENOMIC DNA]</scope>
    <source>
        <strain evidence="9">Tokyo 01</strain>
    </source>
</reference>
<dbReference type="Pfam" id="PF02954">
    <property type="entry name" value="HTH_8"/>
    <property type="match status" value="1"/>
</dbReference>
<keyword evidence="4" id="KW-0238">DNA-binding</keyword>
<dbReference type="PANTHER" id="PTHR32071:SF117">
    <property type="entry name" value="PTS-DEPENDENT DIHYDROXYACETONE KINASE OPERON REGULATORY PROTEIN-RELATED"/>
    <property type="match status" value="1"/>
</dbReference>
<dbReference type="RefSeq" id="WP_124328633.1">
    <property type="nucleotide sequence ID" value="NZ_BEXT01000001.1"/>
</dbReference>
<sequence length="510" mass="57258">MDDMTFFHEGTLRICGSLDIDEVLQDCYAFLKQFMPVNGILMSIYESEISAVRIIAFMNDLGIRYPEPIIPISAEACRLIESGADGVEIVNHARATPASRDVSMALGLTEMSSLILHLKVREEMIGVVGVFVGENNRYQESHGRLLELLHDPCAIAMSNTLRYQEVLRLKEILRDDNRYLHRELHRISGDEIIGANFGLREVMEMVRQVAPLESLVLLLGETGVGKEVISSTLHYSSSRRDGPFIKVNCGAIPENLLDSELFGHEKGAFTGAIARRRGLFERADNGTLFLDEIGELPPSAQVRLLRVLQTREIERVGGTKPVAVDVRVIAATHRNLEAMVRNGDFREDLWFRLNVFPITIPPLRYRKADIPALVSHFIERKIREMKLRFRPTLSPGALERLRHYDWPGNVRELENAVERELIRSQVNGPDVSLAFRDVDIPDTSPEPSGISEGKKTASLADVNRRHIRSALEMTGGKVQGEDGAAALLGVHPSTLRHRMRKLGIPFGRKR</sequence>
<dbReference type="Pfam" id="PF25601">
    <property type="entry name" value="AAA_lid_14"/>
    <property type="match status" value="1"/>
</dbReference>
<dbReference type="Gene3D" id="1.10.8.60">
    <property type="match status" value="1"/>
</dbReference>
<keyword evidence="3" id="KW-0805">Transcription regulation</keyword>
<accession>A0A401FWM6</accession>
<dbReference type="PANTHER" id="PTHR32071">
    <property type="entry name" value="TRANSCRIPTIONAL REGULATORY PROTEIN"/>
    <property type="match status" value="1"/>
</dbReference>
<dbReference type="PROSITE" id="PS00676">
    <property type="entry name" value="SIGMA54_INTERACT_2"/>
    <property type="match status" value="1"/>
</dbReference>
<reference evidence="9" key="1">
    <citation type="submission" date="2017-11" db="EMBL/GenBank/DDBJ databases">
        <authorList>
            <person name="Watanabe M."/>
            <person name="Kojima H."/>
        </authorList>
    </citation>
    <scope>NUCLEOTIDE SEQUENCE [LARGE SCALE GENOMIC DNA]</scope>
    <source>
        <strain evidence="9">Tokyo 01</strain>
    </source>
</reference>
<dbReference type="AlphaFoldDB" id="A0A401FWM6"/>
<dbReference type="FunFam" id="3.40.50.300:FF:000006">
    <property type="entry name" value="DNA-binding transcriptional regulator NtrC"/>
    <property type="match status" value="1"/>
</dbReference>
<dbReference type="PROSITE" id="PS50045">
    <property type="entry name" value="SIGMA54_INTERACT_4"/>
    <property type="match status" value="1"/>
</dbReference>
<dbReference type="SUPFAM" id="SSF52540">
    <property type="entry name" value="P-loop containing nucleoside triphosphate hydrolases"/>
    <property type="match status" value="1"/>
</dbReference>
<dbReference type="Gene3D" id="3.40.50.300">
    <property type="entry name" value="P-loop containing nucleotide triphosphate hydrolases"/>
    <property type="match status" value="1"/>
</dbReference>
<dbReference type="InterPro" id="IPR027417">
    <property type="entry name" value="P-loop_NTPase"/>
</dbReference>
<dbReference type="InterPro" id="IPR029016">
    <property type="entry name" value="GAF-like_dom_sf"/>
</dbReference>
<evidence type="ECO:0000256" key="5">
    <source>
        <dbReference type="ARBA" id="ARBA00023159"/>
    </source>
</evidence>
<dbReference type="Pfam" id="PF00158">
    <property type="entry name" value="Sigma54_activat"/>
    <property type="match status" value="1"/>
</dbReference>
<evidence type="ECO:0000256" key="1">
    <source>
        <dbReference type="ARBA" id="ARBA00022741"/>
    </source>
</evidence>
<organism evidence="8 9">
    <name type="scientific">Desulfonema ishimotonii</name>
    <dbReference type="NCBI Taxonomy" id="45657"/>
    <lineage>
        <taxon>Bacteria</taxon>
        <taxon>Pseudomonadati</taxon>
        <taxon>Thermodesulfobacteriota</taxon>
        <taxon>Desulfobacteria</taxon>
        <taxon>Desulfobacterales</taxon>
        <taxon>Desulfococcaceae</taxon>
        <taxon>Desulfonema</taxon>
    </lineage>
</organism>
<dbReference type="InterPro" id="IPR058031">
    <property type="entry name" value="AAA_lid_NorR"/>
</dbReference>
<dbReference type="InterPro" id="IPR025944">
    <property type="entry name" value="Sigma_54_int_dom_CS"/>
</dbReference>
<proteinExistence type="predicted"/>
<name>A0A401FWM6_9BACT</name>
<dbReference type="InterPro" id="IPR025943">
    <property type="entry name" value="Sigma_54_int_dom_ATP-bd_2"/>
</dbReference>
<dbReference type="SUPFAM" id="SSF46689">
    <property type="entry name" value="Homeodomain-like"/>
    <property type="match status" value="1"/>
</dbReference>
<dbReference type="OrthoDB" id="9763792at2"/>
<dbReference type="GO" id="GO:0043565">
    <property type="term" value="F:sequence-specific DNA binding"/>
    <property type="evidence" value="ECO:0007669"/>
    <property type="project" value="InterPro"/>
</dbReference>
<dbReference type="GO" id="GO:0006355">
    <property type="term" value="P:regulation of DNA-templated transcription"/>
    <property type="evidence" value="ECO:0007669"/>
    <property type="project" value="InterPro"/>
</dbReference>
<evidence type="ECO:0000313" key="8">
    <source>
        <dbReference type="EMBL" id="GBC61334.1"/>
    </source>
</evidence>
<dbReference type="InterPro" id="IPR009057">
    <property type="entry name" value="Homeodomain-like_sf"/>
</dbReference>
<dbReference type="InterPro" id="IPR002197">
    <property type="entry name" value="HTH_Fis"/>
</dbReference>
<keyword evidence="9" id="KW-1185">Reference proteome</keyword>
<evidence type="ECO:0000259" key="7">
    <source>
        <dbReference type="PROSITE" id="PS50045"/>
    </source>
</evidence>
<dbReference type="GO" id="GO:0005524">
    <property type="term" value="F:ATP binding"/>
    <property type="evidence" value="ECO:0007669"/>
    <property type="project" value="UniProtKB-KW"/>
</dbReference>
<evidence type="ECO:0000313" key="9">
    <source>
        <dbReference type="Proteomes" id="UP000288096"/>
    </source>
</evidence>
<dbReference type="InterPro" id="IPR002078">
    <property type="entry name" value="Sigma_54_int"/>
</dbReference>
<dbReference type="PROSITE" id="PS00688">
    <property type="entry name" value="SIGMA54_INTERACT_3"/>
    <property type="match status" value="1"/>
</dbReference>
<comment type="caution">
    <text evidence="8">The sequence shown here is derived from an EMBL/GenBank/DDBJ whole genome shotgun (WGS) entry which is preliminary data.</text>
</comment>
<gene>
    <name evidence="8" type="ORF">DENIS_2294</name>
</gene>
<dbReference type="Gene3D" id="1.10.10.60">
    <property type="entry name" value="Homeodomain-like"/>
    <property type="match status" value="1"/>
</dbReference>
<feature type="domain" description="Sigma-54 factor interaction" evidence="7">
    <location>
        <begin position="192"/>
        <end position="422"/>
    </location>
</feature>
<evidence type="ECO:0000256" key="4">
    <source>
        <dbReference type="ARBA" id="ARBA00023125"/>
    </source>
</evidence>
<evidence type="ECO:0000256" key="2">
    <source>
        <dbReference type="ARBA" id="ARBA00022840"/>
    </source>
</evidence>
<protein>
    <submittedName>
        <fullName evidence="8">Fis family transcriptional regulator</fullName>
    </submittedName>
</protein>
<dbReference type="InterPro" id="IPR025662">
    <property type="entry name" value="Sigma_54_int_dom_ATP-bd_1"/>
</dbReference>
<dbReference type="EMBL" id="BEXT01000001">
    <property type="protein sequence ID" value="GBC61334.1"/>
    <property type="molecule type" value="Genomic_DNA"/>
</dbReference>
<keyword evidence="5" id="KW-0010">Activator</keyword>
<dbReference type="SUPFAM" id="SSF55781">
    <property type="entry name" value="GAF domain-like"/>
    <property type="match status" value="1"/>
</dbReference>
<dbReference type="Proteomes" id="UP000288096">
    <property type="component" value="Unassembled WGS sequence"/>
</dbReference>